<dbReference type="PANTHER" id="PTHR12993">
    <property type="entry name" value="N-ACETYLGLUCOSAMINYL-PHOSPHATIDYLINOSITOL DE-N-ACETYLASE-RELATED"/>
    <property type="match status" value="1"/>
</dbReference>
<dbReference type="GO" id="GO:0000225">
    <property type="term" value="F:N-acetylglucosaminylphosphatidylinositol deacetylase activity"/>
    <property type="evidence" value="ECO:0007669"/>
    <property type="project" value="UniProtKB-EC"/>
</dbReference>
<sequence>MSLTDLLYIPLLPLLLYLLTLPLASRFPTLHSKRIVLLIAHPDDEAMFFSPSVLSLTSPDLGNHLKILCLSTGNAEGLGTIRRHELVKSALLLGVRSADDVLVLDDERFPDSMTRMWEEGEVAGLLSRTFVGEEKGKGARDGPPPKVGIDVLVTFDAEGVSGHPNHRSLYHGARRFVAGLVKGKAGWETPVKMYVLPTVGVGRKYASIIDVPFTVLRGLLGRKKRGEYPNSLIAVSGLEGYRRGQRAMTEAHQSQMRWFRWGWIGISRYMVVNELQKEPIPKG</sequence>
<name>A0A2K1QWB8_9PEZI</name>
<dbReference type="InterPro" id="IPR003737">
    <property type="entry name" value="GlcNAc_PI_deacetylase-related"/>
</dbReference>
<dbReference type="STRING" id="2082308.A0A2K1QWB8"/>
<evidence type="ECO:0000256" key="2">
    <source>
        <dbReference type="ARBA" id="ARBA00012176"/>
    </source>
</evidence>
<dbReference type="UniPathway" id="UPA00196"/>
<evidence type="ECO:0000256" key="1">
    <source>
        <dbReference type="ARBA" id="ARBA00006066"/>
    </source>
</evidence>
<dbReference type="FunCoup" id="A0A2K1QWB8">
    <property type="interactions" value="522"/>
</dbReference>
<dbReference type="GO" id="GO:0005783">
    <property type="term" value="C:endoplasmic reticulum"/>
    <property type="evidence" value="ECO:0007669"/>
    <property type="project" value="TreeGrafter"/>
</dbReference>
<dbReference type="Proteomes" id="UP000243797">
    <property type="component" value="Unassembled WGS sequence"/>
</dbReference>
<dbReference type="EMBL" id="NKHZ01000032">
    <property type="protein sequence ID" value="PNS19347.1"/>
    <property type="molecule type" value="Genomic_DNA"/>
</dbReference>
<dbReference type="AlphaFoldDB" id="A0A2K1QWB8"/>
<evidence type="ECO:0000256" key="3">
    <source>
        <dbReference type="SAM" id="Phobius"/>
    </source>
</evidence>
<keyword evidence="5" id="KW-1185">Reference proteome</keyword>
<comment type="similarity">
    <text evidence="1">Belongs to the PIGL family.</text>
</comment>
<dbReference type="EC" id="3.5.1.89" evidence="2"/>
<protein>
    <recommendedName>
        <fullName evidence="2">N-acetylglucosaminylphosphatidylinositol deacetylase</fullName>
        <ecNumber evidence="2">3.5.1.89</ecNumber>
    </recommendedName>
</protein>
<dbReference type="GO" id="GO:0016020">
    <property type="term" value="C:membrane"/>
    <property type="evidence" value="ECO:0007669"/>
    <property type="project" value="GOC"/>
</dbReference>
<dbReference type="Gene3D" id="3.40.50.10320">
    <property type="entry name" value="LmbE-like"/>
    <property type="match status" value="1"/>
</dbReference>
<keyword evidence="3" id="KW-1133">Transmembrane helix</keyword>
<keyword evidence="3" id="KW-0812">Transmembrane</keyword>
<dbReference type="SUPFAM" id="SSF102588">
    <property type="entry name" value="LmbE-like"/>
    <property type="match status" value="1"/>
</dbReference>
<gene>
    <name evidence="4" type="ORF">CAC42_2524</name>
</gene>
<organism evidence="4 5">
    <name type="scientific">Sphaceloma murrayae</name>
    <dbReference type="NCBI Taxonomy" id="2082308"/>
    <lineage>
        <taxon>Eukaryota</taxon>
        <taxon>Fungi</taxon>
        <taxon>Dikarya</taxon>
        <taxon>Ascomycota</taxon>
        <taxon>Pezizomycotina</taxon>
        <taxon>Dothideomycetes</taxon>
        <taxon>Dothideomycetidae</taxon>
        <taxon>Myriangiales</taxon>
        <taxon>Elsinoaceae</taxon>
        <taxon>Sphaceloma</taxon>
    </lineage>
</organism>
<evidence type="ECO:0000313" key="4">
    <source>
        <dbReference type="EMBL" id="PNS19347.1"/>
    </source>
</evidence>
<feature type="transmembrane region" description="Helical" evidence="3">
    <location>
        <begin position="6"/>
        <end position="24"/>
    </location>
</feature>
<dbReference type="GO" id="GO:0006506">
    <property type="term" value="P:GPI anchor biosynthetic process"/>
    <property type="evidence" value="ECO:0007669"/>
    <property type="project" value="UniProtKB-UniPathway"/>
</dbReference>
<dbReference type="InterPro" id="IPR024078">
    <property type="entry name" value="LmbE-like_dom_sf"/>
</dbReference>
<accession>A0A2K1QWB8</accession>
<evidence type="ECO:0000313" key="5">
    <source>
        <dbReference type="Proteomes" id="UP000243797"/>
    </source>
</evidence>
<reference evidence="4 5" key="1">
    <citation type="submission" date="2017-06" db="EMBL/GenBank/DDBJ databases">
        <title>Draft genome sequence of a variant of Elsinoe murrayae.</title>
        <authorList>
            <person name="Cheng Q."/>
        </authorList>
    </citation>
    <scope>NUCLEOTIDE SEQUENCE [LARGE SCALE GENOMIC DNA]</scope>
    <source>
        <strain evidence="4 5">CQ-2017a</strain>
    </source>
</reference>
<proteinExistence type="inferred from homology"/>
<keyword evidence="3" id="KW-0472">Membrane</keyword>
<dbReference type="InParanoid" id="A0A2K1QWB8"/>
<dbReference type="PANTHER" id="PTHR12993:SF11">
    <property type="entry name" value="N-ACETYLGLUCOSAMINYL-PHOSPHATIDYLINOSITOL DE-N-ACETYLASE"/>
    <property type="match status" value="1"/>
</dbReference>
<comment type="caution">
    <text evidence="4">The sequence shown here is derived from an EMBL/GenBank/DDBJ whole genome shotgun (WGS) entry which is preliminary data.</text>
</comment>
<dbReference type="OrthoDB" id="440160at2759"/>
<dbReference type="Pfam" id="PF02585">
    <property type="entry name" value="PIG-L"/>
    <property type="match status" value="1"/>
</dbReference>